<proteinExistence type="predicted"/>
<gene>
    <name evidence="1" type="ORF">VNO77_03078</name>
</gene>
<keyword evidence="2" id="KW-1185">Reference proteome</keyword>
<organism evidence="1 2">
    <name type="scientific">Canavalia gladiata</name>
    <name type="common">Sword bean</name>
    <name type="synonym">Dolichos gladiatus</name>
    <dbReference type="NCBI Taxonomy" id="3824"/>
    <lineage>
        <taxon>Eukaryota</taxon>
        <taxon>Viridiplantae</taxon>
        <taxon>Streptophyta</taxon>
        <taxon>Embryophyta</taxon>
        <taxon>Tracheophyta</taxon>
        <taxon>Spermatophyta</taxon>
        <taxon>Magnoliopsida</taxon>
        <taxon>eudicotyledons</taxon>
        <taxon>Gunneridae</taxon>
        <taxon>Pentapetalae</taxon>
        <taxon>rosids</taxon>
        <taxon>fabids</taxon>
        <taxon>Fabales</taxon>
        <taxon>Fabaceae</taxon>
        <taxon>Papilionoideae</taxon>
        <taxon>50 kb inversion clade</taxon>
        <taxon>NPAAA clade</taxon>
        <taxon>indigoferoid/millettioid clade</taxon>
        <taxon>Phaseoleae</taxon>
        <taxon>Canavalia</taxon>
    </lineage>
</organism>
<dbReference type="EMBL" id="JAYMYQ010000001">
    <property type="protein sequence ID" value="KAK7361051.1"/>
    <property type="molecule type" value="Genomic_DNA"/>
</dbReference>
<comment type="caution">
    <text evidence="1">The sequence shown here is derived from an EMBL/GenBank/DDBJ whole genome shotgun (WGS) entry which is preliminary data.</text>
</comment>
<name>A0AAN9MUV7_CANGL</name>
<sequence length="131" mass="14934">MLNPCNRISTFKVISSFRTTSAYGSGSPDMLDGGYLNERAKERDNNYEPRMRLYPAPIQNLALHPFAEVFSWDGYARNMFQKKEKESIHNQIEANHRVTCLYAIDVSLVPKATARLATMNLSPLPFLHGRL</sequence>
<evidence type="ECO:0000313" key="1">
    <source>
        <dbReference type="EMBL" id="KAK7361051.1"/>
    </source>
</evidence>
<reference evidence="1 2" key="1">
    <citation type="submission" date="2024-01" db="EMBL/GenBank/DDBJ databases">
        <title>The genomes of 5 underutilized Papilionoideae crops provide insights into root nodulation and disease resistanc.</title>
        <authorList>
            <person name="Jiang F."/>
        </authorList>
    </citation>
    <scope>NUCLEOTIDE SEQUENCE [LARGE SCALE GENOMIC DNA]</scope>
    <source>
        <strain evidence="1">LVBAO_FW01</strain>
        <tissue evidence="1">Leaves</tissue>
    </source>
</reference>
<accession>A0AAN9MUV7</accession>
<dbReference type="Proteomes" id="UP001367508">
    <property type="component" value="Unassembled WGS sequence"/>
</dbReference>
<dbReference type="AlphaFoldDB" id="A0AAN9MUV7"/>
<evidence type="ECO:0000313" key="2">
    <source>
        <dbReference type="Proteomes" id="UP001367508"/>
    </source>
</evidence>
<protein>
    <submittedName>
        <fullName evidence="1">Uncharacterized protein</fullName>
    </submittedName>
</protein>